<keyword evidence="2" id="KW-0347">Helicase</keyword>
<proteinExistence type="predicted"/>
<dbReference type="Proteomes" id="UP001285263">
    <property type="component" value="Unassembled WGS sequence"/>
</dbReference>
<dbReference type="RefSeq" id="WP_320425919.1">
    <property type="nucleotide sequence ID" value="NZ_JAXCLA010000009.1"/>
</dbReference>
<accession>A0ABU5DNR4</accession>
<keyword evidence="2" id="KW-0547">Nucleotide-binding</keyword>
<dbReference type="Gene3D" id="3.40.50.300">
    <property type="entry name" value="P-loop containing nucleotide triphosphate hydrolases"/>
    <property type="match status" value="2"/>
</dbReference>
<keyword evidence="3" id="KW-1185">Reference proteome</keyword>
<reference evidence="2 3" key="1">
    <citation type="submission" date="2023-11" db="EMBL/GenBank/DDBJ databases">
        <title>Paucibacter sp. nov., isolated from fresh soil in Korea.</title>
        <authorList>
            <person name="Le N.T.T."/>
        </authorList>
    </citation>
    <scope>NUCLEOTIDE SEQUENCE [LARGE SCALE GENOMIC DNA]</scope>
    <source>
        <strain evidence="2 3">R3-3</strain>
    </source>
</reference>
<evidence type="ECO:0000313" key="3">
    <source>
        <dbReference type="Proteomes" id="UP001285263"/>
    </source>
</evidence>
<protein>
    <submittedName>
        <fullName evidence="2">ATP-dependent helicase</fullName>
    </submittedName>
</protein>
<keyword evidence="2" id="KW-0067">ATP-binding</keyword>
<dbReference type="InterPro" id="IPR014001">
    <property type="entry name" value="Helicase_ATP-bd"/>
</dbReference>
<dbReference type="SUPFAM" id="SSF52540">
    <property type="entry name" value="P-loop containing nucleoside triphosphate hydrolases"/>
    <property type="match status" value="1"/>
</dbReference>
<comment type="caution">
    <text evidence="2">The sequence shown here is derived from an EMBL/GenBank/DDBJ whole genome shotgun (WGS) entry which is preliminary data.</text>
</comment>
<dbReference type="InterPro" id="IPR011545">
    <property type="entry name" value="DEAD/DEAH_box_helicase_dom"/>
</dbReference>
<dbReference type="SMART" id="SM00487">
    <property type="entry name" value="DEXDc"/>
    <property type="match status" value="1"/>
</dbReference>
<sequence length="665" mass="73513">MTDFVKLTYAQSGASQSVNGVGMRAMQARAFDERGSQYLLVKAPPASGKSRALMFIALDKLANQGIRKAIVAVPERSIGSSFRSTPLSQDGFFADWVVEPQWNLTSAGGAQKTKAFAEFMDSQAKTLVCTHATLRFAFEHLGAQAFDNCLLAIDEFHHASADEDSRLGELVRSLVERDKAHIVAMTGSYFRGDATPVLRPEDEARFNRVTYTYYEQLNGYKDLKTLGIGYHFYRGRYIDAINEVLDPTKKTIIHIPSVRSAEATSEGKYGEVDRILDHLGRVLGRDAATGFYRIERADGTQLVVADLVDDSADRERVMASLREIKGRDDVDIIIALGMAKEGFDWIWCEHALTVGYRGSLTEIIQIIGRATRDAPGKSHAQFTNLIAEPDAAEERVADAVNNMLKAIACSLLMEQVLAPNFKFRAKDDSDEIDGSRRETNIIFDKDGSASVAILGFKEPSTERSRQIIETDLADLTAAIFQDDSVLRASLSPDEYAPEVINQVYIPRVIQTKYPDLSDEEVEEVRQAVVANGVFKSPEVELNPGDLDPDAKGGSKFVKMAEKLINIDELSIDLIDSINPFQRAYEILSKAVTADVLRTIHGAIATTKIAMSEEEAVALFPRIKAFTSERGHEPSLTSANPLERRMAEALAWIREAKRKRMAAAGE</sequence>
<evidence type="ECO:0000259" key="1">
    <source>
        <dbReference type="SMART" id="SM00487"/>
    </source>
</evidence>
<dbReference type="EMBL" id="JAXCLA010000009">
    <property type="protein sequence ID" value="MDY0747950.1"/>
    <property type="molecule type" value="Genomic_DNA"/>
</dbReference>
<gene>
    <name evidence="2" type="ORF">SNE35_25840</name>
</gene>
<feature type="domain" description="Helicase ATP-binding" evidence="1">
    <location>
        <begin position="3"/>
        <end position="212"/>
    </location>
</feature>
<dbReference type="InterPro" id="IPR027417">
    <property type="entry name" value="P-loop_NTPase"/>
</dbReference>
<organism evidence="2 3">
    <name type="scientific">Roseateles agri</name>
    <dbReference type="NCBI Taxonomy" id="3098619"/>
    <lineage>
        <taxon>Bacteria</taxon>
        <taxon>Pseudomonadati</taxon>
        <taxon>Pseudomonadota</taxon>
        <taxon>Betaproteobacteria</taxon>
        <taxon>Burkholderiales</taxon>
        <taxon>Sphaerotilaceae</taxon>
        <taxon>Roseateles</taxon>
    </lineage>
</organism>
<dbReference type="Pfam" id="PF00270">
    <property type="entry name" value="DEAD"/>
    <property type="match status" value="1"/>
</dbReference>
<keyword evidence="2" id="KW-0378">Hydrolase</keyword>
<dbReference type="GO" id="GO:0004386">
    <property type="term" value="F:helicase activity"/>
    <property type="evidence" value="ECO:0007669"/>
    <property type="project" value="UniProtKB-KW"/>
</dbReference>
<evidence type="ECO:0000313" key="2">
    <source>
        <dbReference type="EMBL" id="MDY0747950.1"/>
    </source>
</evidence>
<name>A0ABU5DNR4_9BURK</name>